<dbReference type="Proteomes" id="UP000198748">
    <property type="component" value="Unassembled WGS sequence"/>
</dbReference>
<dbReference type="AlphaFoldDB" id="A0A1G7G370"/>
<gene>
    <name evidence="1" type="ORF">SAMN04487996_107106</name>
</gene>
<dbReference type="EMBL" id="FNAN01000007">
    <property type="protein sequence ID" value="SDE82606.1"/>
    <property type="molecule type" value="Genomic_DNA"/>
</dbReference>
<proteinExistence type="predicted"/>
<dbReference type="STRING" id="659014.SAMN04487996_107106"/>
<evidence type="ECO:0000313" key="1">
    <source>
        <dbReference type="EMBL" id="SDE82606.1"/>
    </source>
</evidence>
<evidence type="ECO:0000313" key="2">
    <source>
        <dbReference type="Proteomes" id="UP000198748"/>
    </source>
</evidence>
<accession>A0A1G7G370</accession>
<organism evidence="1 2">
    <name type="scientific">Dyadobacter soli</name>
    <dbReference type="NCBI Taxonomy" id="659014"/>
    <lineage>
        <taxon>Bacteria</taxon>
        <taxon>Pseudomonadati</taxon>
        <taxon>Bacteroidota</taxon>
        <taxon>Cytophagia</taxon>
        <taxon>Cytophagales</taxon>
        <taxon>Spirosomataceae</taxon>
        <taxon>Dyadobacter</taxon>
    </lineage>
</organism>
<protein>
    <submittedName>
        <fullName evidence="1">Uncharacterized protein</fullName>
    </submittedName>
</protein>
<keyword evidence="2" id="KW-1185">Reference proteome</keyword>
<name>A0A1G7G370_9BACT</name>
<dbReference type="OrthoDB" id="963759at2"/>
<reference evidence="2" key="1">
    <citation type="submission" date="2016-10" db="EMBL/GenBank/DDBJ databases">
        <authorList>
            <person name="Varghese N."/>
            <person name="Submissions S."/>
        </authorList>
    </citation>
    <scope>NUCLEOTIDE SEQUENCE [LARGE SCALE GENOMIC DNA]</scope>
    <source>
        <strain evidence="2">DSM 25329</strain>
    </source>
</reference>
<dbReference type="RefSeq" id="WP_090150124.1">
    <property type="nucleotide sequence ID" value="NZ_FNAN01000007.1"/>
</dbReference>
<sequence>MSKKLTTKVQPEPEKLDVIKAPTKFNIELGGKLFTVFFGTLTFLRIKEERPELPSSFDLLESIDPIEAIPFLIHCGVRPEDRAWNSYEELLELYDECEDTEAVAKVLPGYLAGSGSVLKKLTPALAAVEALSEKGTK</sequence>